<accession>A0ABW7XXP1</accession>
<dbReference type="InterPro" id="IPR036890">
    <property type="entry name" value="HATPase_C_sf"/>
</dbReference>
<evidence type="ECO:0000313" key="3">
    <source>
        <dbReference type="EMBL" id="MFI5674503.1"/>
    </source>
</evidence>
<dbReference type="PANTHER" id="PTHR35526:SF3">
    <property type="entry name" value="ANTI-SIGMA-F FACTOR RSBW"/>
    <property type="match status" value="1"/>
</dbReference>
<keyword evidence="1" id="KW-0808">Transferase</keyword>
<keyword evidence="3" id="KW-0067">ATP-binding</keyword>
<gene>
    <name evidence="3" type="ORF">ACIA8P_07535</name>
</gene>
<keyword evidence="4" id="KW-1185">Reference proteome</keyword>
<keyword evidence="3" id="KW-0547">Nucleotide-binding</keyword>
<sequence length="178" mass="20067">MVWLRSPSSLLVRCTLDAQISPCSLAFDTTPTRIGWDSSVLDPHRPVAEARHRSRVWLQQHWNLADLADPVELAVGELCANAVRHGDGLAGLELILGSPRHFAPRVLGVMVIDHAPDRSPELPGDNDLFSERGRGLRMVDSLAWRWGWHRTGFDEKQVWCTFVIEPRWERSGPSSGFR</sequence>
<dbReference type="PANTHER" id="PTHR35526">
    <property type="entry name" value="ANTI-SIGMA-F FACTOR RSBW-RELATED"/>
    <property type="match status" value="1"/>
</dbReference>
<dbReference type="Gene3D" id="3.30.565.10">
    <property type="entry name" value="Histidine kinase-like ATPase, C-terminal domain"/>
    <property type="match status" value="1"/>
</dbReference>
<evidence type="ECO:0000256" key="1">
    <source>
        <dbReference type="ARBA" id="ARBA00022527"/>
    </source>
</evidence>
<dbReference type="InterPro" id="IPR003594">
    <property type="entry name" value="HATPase_dom"/>
</dbReference>
<feature type="domain" description="Histidine kinase/HSP90-like ATPase" evidence="2">
    <location>
        <begin position="47"/>
        <end position="152"/>
    </location>
</feature>
<protein>
    <submittedName>
        <fullName evidence="3">ATP-binding protein</fullName>
    </submittedName>
</protein>
<dbReference type="GO" id="GO:0005524">
    <property type="term" value="F:ATP binding"/>
    <property type="evidence" value="ECO:0007669"/>
    <property type="project" value="UniProtKB-KW"/>
</dbReference>
<keyword evidence="1" id="KW-0723">Serine/threonine-protein kinase</keyword>
<keyword evidence="1" id="KW-0418">Kinase</keyword>
<name>A0ABW7XXP1_STRCE</name>
<dbReference type="RefSeq" id="WP_398655456.1">
    <property type="nucleotide sequence ID" value="NZ_JBITDC010000003.1"/>
</dbReference>
<dbReference type="InterPro" id="IPR050267">
    <property type="entry name" value="Anti-sigma-factor_SerPK"/>
</dbReference>
<evidence type="ECO:0000259" key="2">
    <source>
        <dbReference type="Pfam" id="PF13581"/>
    </source>
</evidence>
<dbReference type="Proteomes" id="UP001612415">
    <property type="component" value="Unassembled WGS sequence"/>
</dbReference>
<evidence type="ECO:0000313" key="4">
    <source>
        <dbReference type="Proteomes" id="UP001612415"/>
    </source>
</evidence>
<dbReference type="Pfam" id="PF13581">
    <property type="entry name" value="HATPase_c_2"/>
    <property type="match status" value="1"/>
</dbReference>
<proteinExistence type="predicted"/>
<organism evidence="3 4">
    <name type="scientific">Streptomyces cellulosae</name>
    <dbReference type="NCBI Taxonomy" id="1968"/>
    <lineage>
        <taxon>Bacteria</taxon>
        <taxon>Bacillati</taxon>
        <taxon>Actinomycetota</taxon>
        <taxon>Actinomycetes</taxon>
        <taxon>Kitasatosporales</taxon>
        <taxon>Streptomycetaceae</taxon>
        <taxon>Streptomyces</taxon>
    </lineage>
</organism>
<dbReference type="EMBL" id="JBITDC010000003">
    <property type="protein sequence ID" value="MFI5674503.1"/>
    <property type="molecule type" value="Genomic_DNA"/>
</dbReference>
<reference evidence="3 4" key="1">
    <citation type="submission" date="2024-10" db="EMBL/GenBank/DDBJ databases">
        <title>The Natural Products Discovery Center: Release of the First 8490 Sequenced Strains for Exploring Actinobacteria Biosynthetic Diversity.</title>
        <authorList>
            <person name="Kalkreuter E."/>
            <person name="Kautsar S.A."/>
            <person name="Yang D."/>
            <person name="Bader C.D."/>
            <person name="Teijaro C.N."/>
            <person name="Fluegel L."/>
            <person name="Davis C.M."/>
            <person name="Simpson J.R."/>
            <person name="Lauterbach L."/>
            <person name="Steele A.D."/>
            <person name="Gui C."/>
            <person name="Meng S."/>
            <person name="Li G."/>
            <person name="Viehrig K."/>
            <person name="Ye F."/>
            <person name="Su P."/>
            <person name="Kiefer A.F."/>
            <person name="Nichols A."/>
            <person name="Cepeda A.J."/>
            <person name="Yan W."/>
            <person name="Fan B."/>
            <person name="Jiang Y."/>
            <person name="Adhikari A."/>
            <person name="Zheng C.-J."/>
            <person name="Schuster L."/>
            <person name="Cowan T.M."/>
            <person name="Smanski M.J."/>
            <person name="Chevrette M.G."/>
            <person name="De Carvalho L.P.S."/>
            <person name="Shen B."/>
        </authorList>
    </citation>
    <scope>NUCLEOTIDE SEQUENCE [LARGE SCALE GENOMIC DNA]</scope>
    <source>
        <strain evidence="3 4">NPDC051599</strain>
    </source>
</reference>
<dbReference type="SUPFAM" id="SSF55874">
    <property type="entry name" value="ATPase domain of HSP90 chaperone/DNA topoisomerase II/histidine kinase"/>
    <property type="match status" value="1"/>
</dbReference>
<dbReference type="CDD" id="cd16936">
    <property type="entry name" value="HATPase_RsbW-like"/>
    <property type="match status" value="1"/>
</dbReference>
<comment type="caution">
    <text evidence="3">The sequence shown here is derived from an EMBL/GenBank/DDBJ whole genome shotgun (WGS) entry which is preliminary data.</text>
</comment>